<sequence length="325" mass="37373">MALPMLPVDAIRPMFQVLQAEASNEPLQALCSYINDTWMTDGLWSPEAWCMYRRNIRTNNDVEGWHTSLNSRVQARTPFYDLLLALFDDATFINMQVLLVSEGKLRRMQKRVYKSLQARLSTYWEEHEAGMRTTDRLLRAASRLFAQSRCETMDLDLAQLLAGDARADGSDAIRVGDIDGVFSFLSHVDWSERWLQVLIAFHILCFVLIIMTRFYTNIQAFLFVGLLAIVFFAESINEFAALNYKYFSRLQYFDSGGLFISLVVCLPILMNCFIMLLFWLYGAGTMLVKVKKAKLRKDAAARKDAGETKEGEEKEPDEDETKKKK</sequence>
<feature type="transmembrane region" description="Helical" evidence="2">
    <location>
        <begin position="256"/>
        <end position="281"/>
    </location>
</feature>
<feature type="transmembrane region" description="Helical" evidence="2">
    <location>
        <begin position="221"/>
        <end position="244"/>
    </location>
</feature>
<proteinExistence type="predicted"/>
<gene>
    <name evidence="3" type="ORF">HOLleu_40335</name>
</gene>
<name>A0A9Q0YI48_HOLLE</name>
<dbReference type="AlphaFoldDB" id="A0A9Q0YI48"/>
<reference evidence="3" key="1">
    <citation type="submission" date="2021-10" db="EMBL/GenBank/DDBJ databases">
        <title>Tropical sea cucumber genome reveals ecological adaptation and Cuvierian tubules defense mechanism.</title>
        <authorList>
            <person name="Chen T."/>
        </authorList>
    </citation>
    <scope>NUCLEOTIDE SEQUENCE</scope>
    <source>
        <strain evidence="3">Nanhai2018</strain>
        <tissue evidence="3">Muscle</tissue>
    </source>
</reference>
<protein>
    <submittedName>
        <fullName evidence="3">Transmembrane protein 18</fullName>
    </submittedName>
</protein>
<organism evidence="3 4">
    <name type="scientific">Holothuria leucospilota</name>
    <name type="common">Black long sea cucumber</name>
    <name type="synonym">Mertensiothuria leucospilota</name>
    <dbReference type="NCBI Taxonomy" id="206669"/>
    <lineage>
        <taxon>Eukaryota</taxon>
        <taxon>Metazoa</taxon>
        <taxon>Echinodermata</taxon>
        <taxon>Eleutherozoa</taxon>
        <taxon>Echinozoa</taxon>
        <taxon>Holothuroidea</taxon>
        <taxon>Aspidochirotacea</taxon>
        <taxon>Aspidochirotida</taxon>
        <taxon>Holothuriidae</taxon>
        <taxon>Holothuria</taxon>
    </lineage>
</organism>
<feature type="compositionally biased region" description="Basic and acidic residues" evidence="1">
    <location>
        <begin position="299"/>
        <end position="312"/>
    </location>
</feature>
<dbReference type="InterPro" id="IPR026721">
    <property type="entry name" value="TMEM18"/>
</dbReference>
<dbReference type="Pfam" id="PF14770">
    <property type="entry name" value="TMEM18"/>
    <property type="match status" value="1"/>
</dbReference>
<dbReference type="Proteomes" id="UP001152320">
    <property type="component" value="Chromosome 22"/>
</dbReference>
<evidence type="ECO:0000256" key="2">
    <source>
        <dbReference type="SAM" id="Phobius"/>
    </source>
</evidence>
<dbReference type="EMBL" id="JAIZAY010000022">
    <property type="protein sequence ID" value="KAJ8020682.1"/>
    <property type="molecule type" value="Genomic_DNA"/>
</dbReference>
<evidence type="ECO:0000313" key="4">
    <source>
        <dbReference type="Proteomes" id="UP001152320"/>
    </source>
</evidence>
<keyword evidence="4" id="KW-1185">Reference proteome</keyword>
<evidence type="ECO:0000313" key="3">
    <source>
        <dbReference type="EMBL" id="KAJ8020682.1"/>
    </source>
</evidence>
<dbReference type="OrthoDB" id="411535at2759"/>
<keyword evidence="2 3" id="KW-0812">Transmembrane</keyword>
<keyword evidence="2" id="KW-0472">Membrane</keyword>
<feature type="region of interest" description="Disordered" evidence="1">
    <location>
        <begin position="299"/>
        <end position="325"/>
    </location>
</feature>
<feature type="transmembrane region" description="Helical" evidence="2">
    <location>
        <begin position="194"/>
        <end position="215"/>
    </location>
</feature>
<accession>A0A9Q0YI48</accession>
<evidence type="ECO:0000256" key="1">
    <source>
        <dbReference type="SAM" id="MobiDB-lite"/>
    </source>
</evidence>
<keyword evidence="2" id="KW-1133">Transmembrane helix</keyword>
<comment type="caution">
    <text evidence="3">The sequence shown here is derived from an EMBL/GenBank/DDBJ whole genome shotgun (WGS) entry which is preliminary data.</text>
</comment>